<evidence type="ECO:0000313" key="1">
    <source>
        <dbReference type="EMBL" id="XAI70706.1"/>
    </source>
</evidence>
<protein>
    <submittedName>
        <fullName evidence="1">Uncharacterized protein</fullName>
    </submittedName>
</protein>
<sequence length="45" mass="5461">MKREERKSRNIRMTDHEWEVFKTLLGAEWLRYQIARADKSAGKKP</sequence>
<accession>A0AAU6W1Z8</accession>
<organism evidence="1">
    <name type="scientific">Pseudomonas phage Orimi01</name>
    <dbReference type="NCBI Taxonomy" id="3138541"/>
    <lineage>
        <taxon>Viruses</taxon>
    </lineage>
</organism>
<name>A0AAU6W1Z8_9VIRU</name>
<dbReference type="EMBL" id="PP179326">
    <property type="protein sequence ID" value="XAI70706.1"/>
    <property type="molecule type" value="Genomic_DNA"/>
</dbReference>
<gene>
    <name evidence="1" type="ORF">Orimi01_00049</name>
</gene>
<reference evidence="1" key="1">
    <citation type="journal article" date="2024" name="J. Gen. Virol.">
        <title>Novel phages of Pseudomonas syringae unveil numerous potential auxiliary metabolic genes.</title>
        <authorList>
            <person name="Feltin C."/>
            <person name="Garneau J.R."/>
            <person name="Morris C.E."/>
            <person name="Berard A."/>
            <person name="Torres-Barcelo C."/>
        </authorList>
    </citation>
    <scope>NUCLEOTIDE SEQUENCE</scope>
</reference>
<proteinExistence type="predicted"/>